<dbReference type="EMBL" id="CM056817">
    <property type="protein sequence ID" value="KAJ8619626.1"/>
    <property type="molecule type" value="Genomic_DNA"/>
</dbReference>
<organism evidence="1 2">
    <name type="scientific">Persea americana</name>
    <name type="common">Avocado</name>
    <dbReference type="NCBI Taxonomy" id="3435"/>
    <lineage>
        <taxon>Eukaryota</taxon>
        <taxon>Viridiplantae</taxon>
        <taxon>Streptophyta</taxon>
        <taxon>Embryophyta</taxon>
        <taxon>Tracheophyta</taxon>
        <taxon>Spermatophyta</taxon>
        <taxon>Magnoliopsida</taxon>
        <taxon>Magnoliidae</taxon>
        <taxon>Laurales</taxon>
        <taxon>Lauraceae</taxon>
        <taxon>Persea</taxon>
    </lineage>
</organism>
<keyword evidence="2" id="KW-1185">Reference proteome</keyword>
<accession>A0ACC2KF37</accession>
<protein>
    <submittedName>
        <fullName evidence="1">Uncharacterized protein</fullName>
    </submittedName>
</protein>
<sequence>MIGNSPPENLRSSSSVSQYQNIMCCKSSPIVIRSGTHAYGNRSSSWILCCVVFYVCCRSSSCVADCLQSSSPIFFAAIDYSSPSSLSILPMSQFFLSSCFVCDSEKVVSSLRARREINLMWGCNGLEHFEEDLVPSLEWAF</sequence>
<comment type="caution">
    <text evidence="1">The sequence shown here is derived from an EMBL/GenBank/DDBJ whole genome shotgun (WGS) entry which is preliminary data.</text>
</comment>
<evidence type="ECO:0000313" key="1">
    <source>
        <dbReference type="EMBL" id="KAJ8619626.1"/>
    </source>
</evidence>
<evidence type="ECO:0000313" key="2">
    <source>
        <dbReference type="Proteomes" id="UP001234297"/>
    </source>
</evidence>
<proteinExistence type="predicted"/>
<name>A0ACC2KF37_PERAE</name>
<dbReference type="Proteomes" id="UP001234297">
    <property type="component" value="Chromosome 9"/>
</dbReference>
<gene>
    <name evidence="1" type="ORF">MRB53_028155</name>
</gene>
<reference evidence="1 2" key="1">
    <citation type="journal article" date="2022" name="Hortic Res">
        <title>A haplotype resolved chromosomal level avocado genome allows analysis of novel avocado genes.</title>
        <authorList>
            <person name="Nath O."/>
            <person name="Fletcher S.J."/>
            <person name="Hayward A."/>
            <person name="Shaw L.M."/>
            <person name="Masouleh A.K."/>
            <person name="Furtado A."/>
            <person name="Henry R.J."/>
            <person name="Mitter N."/>
        </authorList>
    </citation>
    <scope>NUCLEOTIDE SEQUENCE [LARGE SCALE GENOMIC DNA]</scope>
    <source>
        <strain evidence="2">cv. Hass</strain>
    </source>
</reference>